<dbReference type="InterPro" id="IPR050107">
    <property type="entry name" value="ABC_carbohydrate_import_ATPase"/>
</dbReference>
<dbReference type="Proteomes" id="UP000032431">
    <property type="component" value="Chromosome I"/>
</dbReference>
<gene>
    <name evidence="4" type="ORF">CCDG5_0759</name>
</gene>
<keyword evidence="2" id="KW-0067">ATP-binding</keyword>
<organism evidence="4 5">
    <name type="scientific">[Clostridium] cellulosi</name>
    <dbReference type="NCBI Taxonomy" id="29343"/>
    <lineage>
        <taxon>Bacteria</taxon>
        <taxon>Bacillati</taxon>
        <taxon>Bacillota</taxon>
        <taxon>Clostridia</taxon>
        <taxon>Eubacteriales</taxon>
        <taxon>Oscillospiraceae</taxon>
        <taxon>Oscillospiraceae incertae sedis</taxon>
    </lineage>
</organism>
<keyword evidence="5" id="KW-1185">Reference proteome</keyword>
<feature type="domain" description="ABC transporter" evidence="3">
    <location>
        <begin position="268"/>
        <end position="512"/>
    </location>
</feature>
<protein>
    <submittedName>
        <fullName evidence="4">ABC transporter ATPase</fullName>
    </submittedName>
</protein>
<dbReference type="PANTHER" id="PTHR43790">
    <property type="entry name" value="CARBOHYDRATE TRANSPORT ATP-BINDING PROTEIN MG119-RELATED"/>
    <property type="match status" value="1"/>
</dbReference>
<evidence type="ECO:0000313" key="5">
    <source>
        <dbReference type="Proteomes" id="UP000032431"/>
    </source>
</evidence>
<dbReference type="SMART" id="SM00382">
    <property type="entry name" value="AAA"/>
    <property type="match status" value="2"/>
</dbReference>
<dbReference type="Gene3D" id="3.40.50.300">
    <property type="entry name" value="P-loop containing nucleotide triphosphate hydrolases"/>
    <property type="match status" value="2"/>
</dbReference>
<dbReference type="OrthoDB" id="9771863at2"/>
<dbReference type="PANTHER" id="PTHR43790:SF4">
    <property type="entry name" value="GUANOSINE IMPORT ATP-BINDING PROTEIN NUPO"/>
    <property type="match status" value="1"/>
</dbReference>
<dbReference type="KEGG" id="ccel:CCDG5_0759"/>
<name>A0A078KN70_9FIRM</name>
<dbReference type="HOGENOM" id="CLU_000604_92_0_9"/>
<dbReference type="CDD" id="cd03215">
    <property type="entry name" value="ABC_Carb_Monos_II"/>
    <property type="match status" value="1"/>
</dbReference>
<dbReference type="InterPro" id="IPR017871">
    <property type="entry name" value="ABC_transporter-like_CS"/>
</dbReference>
<keyword evidence="1" id="KW-0547">Nucleotide-binding</keyword>
<evidence type="ECO:0000313" key="4">
    <source>
        <dbReference type="EMBL" id="CDZ23888.1"/>
    </source>
</evidence>
<reference evidence="5" key="1">
    <citation type="submission" date="2014-07" db="EMBL/GenBank/DDBJ databases">
        <authorList>
            <person name="Wibberg D."/>
        </authorList>
    </citation>
    <scope>NUCLEOTIDE SEQUENCE [LARGE SCALE GENOMIC DNA]</scope>
    <source>
        <strain evidence="5">DG5</strain>
    </source>
</reference>
<dbReference type="AlphaFoldDB" id="A0A078KN70"/>
<proteinExistence type="predicted"/>
<feature type="domain" description="ABC transporter" evidence="3">
    <location>
        <begin position="4"/>
        <end position="249"/>
    </location>
</feature>
<dbReference type="InterPro" id="IPR027417">
    <property type="entry name" value="P-loop_NTPase"/>
</dbReference>
<dbReference type="PATRIC" id="fig|29343.3.peg.796"/>
<accession>A0A078KN70</accession>
<dbReference type="SUPFAM" id="SSF52540">
    <property type="entry name" value="P-loop containing nucleoside triphosphate hydrolases"/>
    <property type="match status" value="2"/>
</dbReference>
<dbReference type="GO" id="GO:0005524">
    <property type="term" value="F:ATP binding"/>
    <property type="evidence" value="ECO:0007669"/>
    <property type="project" value="UniProtKB-KW"/>
</dbReference>
<dbReference type="STRING" id="29343.CCDG5_0759"/>
<dbReference type="EMBL" id="LM995447">
    <property type="protein sequence ID" value="CDZ23888.1"/>
    <property type="molecule type" value="Genomic_DNA"/>
</dbReference>
<sequence>MNIIETVNLTKNYGRCLANDNINIKIKQGLITAIVGENGAGKSTLMNMFYGLEQPTSGEIYIKGKKVHFSSPLDAINCGLGMVHQHFKLVPSLTVFENIMLGIEENKKLKLGKLSLKTPIINAKEEKRKVQELIDHYKFALSPDDVVAKISIGAKQRVEILKMLYRNVNILIFDEPTAVLTPQEVEQFLESLRKLKSQGKTVILITHKLQEVMDVSDEVIVIKRGKVIGEMPTSETNPEQLADMMVGRKVLLRVNKKYNDVSKNKVAYRVEHLSAENSSGDKVLDDINFEIREGEVLGIAGVEGNGQSELVSVLTGLMECTEGSVKLYDKDVTNLWPRQLRESGIAMIPEDRYAQGLCRQMRISENLIAGYHMSRKFCQMGIMNSKAISQNMDRLIEKYDIRVGDKNGYVSELSGGNAQKIIIAREFDSDPKVLIASQPTRGVDVGSIEFIHNKILELSMANKAVLIVSSELSEVMGLSDRILVMYKGRIIGEVPGKGADSREIGLLMAGITASAK</sequence>
<dbReference type="InterPro" id="IPR003593">
    <property type="entry name" value="AAA+_ATPase"/>
</dbReference>
<dbReference type="InterPro" id="IPR003439">
    <property type="entry name" value="ABC_transporter-like_ATP-bd"/>
</dbReference>
<evidence type="ECO:0000256" key="2">
    <source>
        <dbReference type="ARBA" id="ARBA00022840"/>
    </source>
</evidence>
<dbReference type="GO" id="GO:0016887">
    <property type="term" value="F:ATP hydrolysis activity"/>
    <property type="evidence" value="ECO:0007669"/>
    <property type="project" value="InterPro"/>
</dbReference>
<dbReference type="CDD" id="cd03216">
    <property type="entry name" value="ABC_Carb_Monos_I"/>
    <property type="match status" value="1"/>
</dbReference>
<dbReference type="PROSITE" id="PS50893">
    <property type="entry name" value="ABC_TRANSPORTER_2"/>
    <property type="match status" value="2"/>
</dbReference>
<evidence type="ECO:0000256" key="1">
    <source>
        <dbReference type="ARBA" id="ARBA00022741"/>
    </source>
</evidence>
<dbReference type="Pfam" id="PF00005">
    <property type="entry name" value="ABC_tran"/>
    <property type="match status" value="2"/>
</dbReference>
<evidence type="ECO:0000259" key="3">
    <source>
        <dbReference type="PROSITE" id="PS50893"/>
    </source>
</evidence>
<dbReference type="PROSITE" id="PS00211">
    <property type="entry name" value="ABC_TRANSPORTER_1"/>
    <property type="match status" value="1"/>
</dbReference>